<evidence type="ECO:0000256" key="1">
    <source>
        <dbReference type="SAM" id="Phobius"/>
    </source>
</evidence>
<comment type="caution">
    <text evidence="2">The sequence shown here is derived from an EMBL/GenBank/DDBJ whole genome shotgun (WGS) entry which is preliminary data.</text>
</comment>
<organism evidence="2">
    <name type="scientific">Salmonella enterica</name>
    <name type="common">Salmonella choleraesuis</name>
    <dbReference type="NCBI Taxonomy" id="28901"/>
    <lineage>
        <taxon>Bacteria</taxon>
        <taxon>Pseudomonadati</taxon>
        <taxon>Pseudomonadota</taxon>
        <taxon>Gammaproteobacteria</taxon>
        <taxon>Enterobacterales</taxon>
        <taxon>Enterobacteriaceae</taxon>
        <taxon>Salmonella</taxon>
    </lineage>
</organism>
<keyword evidence="1" id="KW-0812">Transmembrane</keyword>
<dbReference type="AlphaFoldDB" id="A0A5T8I050"/>
<name>A0A5T8I050_SALER</name>
<reference evidence="2" key="1">
    <citation type="submission" date="2018-07" db="EMBL/GenBank/DDBJ databases">
        <authorList>
            <consortium name="PulseNet: The National Subtyping Network for Foodborne Disease Surveillance"/>
            <person name="Tarr C.L."/>
            <person name="Trees E."/>
            <person name="Katz L.S."/>
            <person name="Carleton-Romer H.A."/>
            <person name="Stroika S."/>
            <person name="Kucerova Z."/>
            <person name="Roache K.F."/>
            <person name="Sabol A.L."/>
            <person name="Besser J."/>
            <person name="Gerner-Smidt P."/>
        </authorList>
    </citation>
    <scope>NUCLEOTIDE SEQUENCE</scope>
    <source>
        <strain evidence="2">PNUSAS009482</strain>
    </source>
</reference>
<proteinExistence type="predicted"/>
<protein>
    <recommendedName>
        <fullName evidence="3">PilJ</fullName>
    </recommendedName>
</protein>
<dbReference type="EMBL" id="AAGIGS010000029">
    <property type="protein sequence ID" value="EBO3624719.1"/>
    <property type="molecule type" value="Genomic_DNA"/>
</dbReference>
<accession>A0A5T8I050</accession>
<sequence>MAKIIWAVYYVALLTIFCVGIFTAINYLVSKETTDYESDISTLYLDSFKSKNNCKPFETNPNLLGKNGKPVEIMVCDDQELHFFVPNN</sequence>
<evidence type="ECO:0000313" key="2">
    <source>
        <dbReference type="EMBL" id="EBO3624719.1"/>
    </source>
</evidence>
<feature type="transmembrane region" description="Helical" evidence="1">
    <location>
        <begin position="6"/>
        <end position="29"/>
    </location>
</feature>
<keyword evidence="1" id="KW-0472">Membrane</keyword>
<keyword evidence="1" id="KW-1133">Transmembrane helix</keyword>
<gene>
    <name evidence="2" type="ORF">B6N72_24580</name>
</gene>
<evidence type="ECO:0008006" key="3">
    <source>
        <dbReference type="Google" id="ProtNLM"/>
    </source>
</evidence>